<reference evidence="1" key="2">
    <citation type="submission" date="2021-09" db="EMBL/GenBank/DDBJ databases">
        <authorList>
            <person name="Gilroy R."/>
        </authorList>
    </citation>
    <scope>NUCLEOTIDE SEQUENCE</scope>
    <source>
        <strain evidence="1">ChiBcec21-2208</strain>
    </source>
</reference>
<reference evidence="1" key="1">
    <citation type="journal article" date="2021" name="PeerJ">
        <title>Extensive microbial diversity within the chicken gut microbiome revealed by metagenomics and culture.</title>
        <authorList>
            <person name="Gilroy R."/>
            <person name="Ravi A."/>
            <person name="Getino M."/>
            <person name="Pursley I."/>
            <person name="Horton D.L."/>
            <person name="Alikhan N.F."/>
            <person name="Baker D."/>
            <person name="Gharbi K."/>
            <person name="Hall N."/>
            <person name="Watson M."/>
            <person name="Adriaenssens E.M."/>
            <person name="Foster-Nyarko E."/>
            <person name="Jarju S."/>
            <person name="Secka A."/>
            <person name="Antonio M."/>
            <person name="Oren A."/>
            <person name="Chaudhuri R.R."/>
            <person name="La Ragione R."/>
            <person name="Hildebrand F."/>
            <person name="Pallen M.J."/>
        </authorList>
    </citation>
    <scope>NUCLEOTIDE SEQUENCE</scope>
    <source>
        <strain evidence="1">ChiBcec21-2208</strain>
    </source>
</reference>
<dbReference type="Gene3D" id="3.40.50.1820">
    <property type="entry name" value="alpha/beta hydrolase"/>
    <property type="match status" value="1"/>
</dbReference>
<proteinExistence type="predicted"/>
<evidence type="ECO:0000313" key="2">
    <source>
        <dbReference type="Proteomes" id="UP000782880"/>
    </source>
</evidence>
<name>A0A921LNW4_9FIRM</name>
<sequence>MLSMTIQGKNVSVFPCKKPDAPAIYLNTVSGEGLQIYSELQKHPLHPLPDFSLIAISGLEWNHDLAPWDHPPVFKNTPAFTGGADNYLHLLADDILPAAESNLPGTPCWRGLAGYSLAGLFALYALYGTDAFSRVASVSGSLWFPGTHEYIASHPTKCLPDCVYFSLGDKESKTRNPVLKTVRGNTESIHAYYQGQGIHTIFQLNTGNHYDHAAQRTAKGIAWLLTQ</sequence>
<dbReference type="AlphaFoldDB" id="A0A921LNW4"/>
<dbReference type="InterPro" id="IPR029058">
    <property type="entry name" value="AB_hydrolase_fold"/>
</dbReference>
<evidence type="ECO:0000313" key="1">
    <source>
        <dbReference type="EMBL" id="HJG28524.1"/>
    </source>
</evidence>
<dbReference type="EMBL" id="DYVE01000202">
    <property type="protein sequence ID" value="HJG28524.1"/>
    <property type="molecule type" value="Genomic_DNA"/>
</dbReference>
<dbReference type="InterPro" id="IPR000801">
    <property type="entry name" value="Esterase-like"/>
</dbReference>
<keyword evidence="1" id="KW-0378">Hydrolase</keyword>
<organism evidence="1 2">
    <name type="scientific">Subdoligranulum variabile</name>
    <dbReference type="NCBI Taxonomy" id="214851"/>
    <lineage>
        <taxon>Bacteria</taxon>
        <taxon>Bacillati</taxon>
        <taxon>Bacillota</taxon>
        <taxon>Clostridia</taxon>
        <taxon>Eubacteriales</taxon>
        <taxon>Oscillospiraceae</taxon>
        <taxon>Subdoligranulum</taxon>
    </lineage>
</organism>
<accession>A0A921LNW4</accession>
<dbReference type="GO" id="GO:0016787">
    <property type="term" value="F:hydrolase activity"/>
    <property type="evidence" value="ECO:0007669"/>
    <property type="project" value="UniProtKB-KW"/>
</dbReference>
<gene>
    <name evidence="1" type="ORF">K8V20_07765</name>
</gene>
<dbReference type="SUPFAM" id="SSF53474">
    <property type="entry name" value="alpha/beta-Hydrolases"/>
    <property type="match status" value="1"/>
</dbReference>
<dbReference type="Proteomes" id="UP000782880">
    <property type="component" value="Unassembled WGS sequence"/>
</dbReference>
<comment type="caution">
    <text evidence="1">The sequence shown here is derived from an EMBL/GenBank/DDBJ whole genome shotgun (WGS) entry which is preliminary data.</text>
</comment>
<dbReference type="PANTHER" id="PTHR48098:SF6">
    <property type="entry name" value="FERRI-BACILLIBACTIN ESTERASE BESA"/>
    <property type="match status" value="1"/>
</dbReference>
<dbReference type="Pfam" id="PF00756">
    <property type="entry name" value="Esterase"/>
    <property type="match status" value="1"/>
</dbReference>
<protein>
    <submittedName>
        <fullName evidence="1">Alpha/beta hydrolase</fullName>
    </submittedName>
</protein>
<dbReference type="PANTHER" id="PTHR48098">
    <property type="entry name" value="ENTEROCHELIN ESTERASE-RELATED"/>
    <property type="match status" value="1"/>
</dbReference>
<dbReference type="InterPro" id="IPR050583">
    <property type="entry name" value="Mycobacterial_A85_antigen"/>
</dbReference>